<gene>
    <name evidence="2" type="ORF">CAEBREN_11227</name>
</gene>
<proteinExistence type="predicted"/>
<evidence type="ECO:0000313" key="2">
    <source>
        <dbReference type="EMBL" id="EGT37518.1"/>
    </source>
</evidence>
<protein>
    <submittedName>
        <fullName evidence="2">Uncharacterized protein</fullName>
    </submittedName>
</protein>
<reference evidence="3" key="1">
    <citation type="submission" date="2011-07" db="EMBL/GenBank/DDBJ databases">
        <authorList>
            <consortium name="Caenorhabditis brenneri Sequencing and Analysis Consortium"/>
            <person name="Wilson R.K."/>
        </authorList>
    </citation>
    <scope>NUCLEOTIDE SEQUENCE [LARGE SCALE GENOMIC DNA]</scope>
    <source>
        <strain evidence="3">PB2801</strain>
    </source>
</reference>
<dbReference type="Proteomes" id="UP000008068">
    <property type="component" value="Unassembled WGS sequence"/>
</dbReference>
<organism evidence="3">
    <name type="scientific">Caenorhabditis brenneri</name>
    <name type="common">Nematode worm</name>
    <dbReference type="NCBI Taxonomy" id="135651"/>
    <lineage>
        <taxon>Eukaryota</taxon>
        <taxon>Metazoa</taxon>
        <taxon>Ecdysozoa</taxon>
        <taxon>Nematoda</taxon>
        <taxon>Chromadorea</taxon>
        <taxon>Rhabditida</taxon>
        <taxon>Rhabditina</taxon>
        <taxon>Rhabditomorpha</taxon>
        <taxon>Rhabditoidea</taxon>
        <taxon>Rhabditidae</taxon>
        <taxon>Peloderinae</taxon>
        <taxon>Caenorhabditis</taxon>
    </lineage>
</organism>
<dbReference type="EMBL" id="GL379802">
    <property type="protein sequence ID" value="EGT37518.1"/>
    <property type="molecule type" value="Genomic_DNA"/>
</dbReference>
<evidence type="ECO:0000313" key="3">
    <source>
        <dbReference type="Proteomes" id="UP000008068"/>
    </source>
</evidence>
<dbReference type="InParanoid" id="G0MME5"/>
<feature type="region of interest" description="Disordered" evidence="1">
    <location>
        <begin position="81"/>
        <end position="110"/>
    </location>
</feature>
<accession>G0MME5</accession>
<sequence length="483" mass="57348">MNIPRIPNGFFQLCIKHEYFKRNSILQAHTNICEMIESGLTRNPELRFPDLEPEFDDPPEPSDCPKCEPIAKKFKYDFKESTSATPSESPDSDSDDNETIQWDKDSEDVEDDYEQCTIKKTKWFYEQLAENELEEYSELGEACGAEEIKEIISIRRIINTPKLKTIHRPIESLRVLIGYRKLVINFHDSYKPTSISYMSSQEGCLVWYDDIAIIEKNLKYQSLAAGDFLYTLEDRNTEFEELEVDFEDYRKCDPPIWPFSSFFWKIDNVWRYWKRKLHIQRFVMKVFYDKDEVHNGQLLLFVFWNKINPEYAMSVKLRIWDASEVCERRGLGAFLNQHFIRYFYGTPLWNGIKTLDIMDERIIVNKILFKNFYSFDTVHMILPQNDFIYLVDGFEEMNQVPRGYKCTFILKKGTFNFLRAFKILQLKILHKLKDVPREGVKIVDTKRLKNGMEVMLNELRMEIVFKSVNMFKVPTIPALKSKL</sequence>
<dbReference type="HOGENOM" id="CLU_565280_0_0_1"/>
<dbReference type="AlphaFoldDB" id="G0MME5"/>
<dbReference type="OrthoDB" id="5893666at2759"/>
<keyword evidence="3" id="KW-1185">Reference proteome</keyword>
<evidence type="ECO:0000256" key="1">
    <source>
        <dbReference type="SAM" id="MobiDB-lite"/>
    </source>
</evidence>
<name>G0MME5_CAEBE</name>
<dbReference type="OMA" id="LIMETRW"/>